<dbReference type="EMBL" id="BJTZ01000035">
    <property type="protein sequence ID" value="GEK15663.1"/>
    <property type="molecule type" value="Genomic_DNA"/>
</dbReference>
<dbReference type="RefSeq" id="WP_146866241.1">
    <property type="nucleotide sequence ID" value="NZ_BJTZ01000035.1"/>
</dbReference>
<evidence type="ECO:0000313" key="2">
    <source>
        <dbReference type="EMBL" id="MUK51047.1"/>
    </source>
</evidence>
<comment type="caution">
    <text evidence="1">The sequence shown here is derived from an EMBL/GenBank/DDBJ whole genome shotgun (WGS) entry which is preliminary data.</text>
</comment>
<reference evidence="1 3" key="1">
    <citation type="submission" date="2019-07" db="EMBL/GenBank/DDBJ databases">
        <title>Whole genome shotgun sequence of Aliivibrio fischeri NBRC 101058.</title>
        <authorList>
            <person name="Hosoyama A."/>
            <person name="Uohara A."/>
            <person name="Ohji S."/>
            <person name="Ichikawa N."/>
        </authorList>
    </citation>
    <scope>NUCLEOTIDE SEQUENCE [LARGE SCALE GENOMIC DNA]</scope>
    <source>
        <strain evidence="1 3">NBRC 101058</strain>
    </source>
</reference>
<accession>A0A510ULX2</accession>
<dbReference type="Proteomes" id="UP000448038">
    <property type="component" value="Unassembled WGS sequence"/>
</dbReference>
<organism evidence="1 3">
    <name type="scientific">Aliivibrio fischeri</name>
    <name type="common">Vibrio fischeri</name>
    <dbReference type="NCBI Taxonomy" id="668"/>
    <lineage>
        <taxon>Bacteria</taxon>
        <taxon>Pseudomonadati</taxon>
        <taxon>Pseudomonadota</taxon>
        <taxon>Gammaproteobacteria</taxon>
        <taxon>Vibrionales</taxon>
        <taxon>Vibrionaceae</taxon>
        <taxon>Aliivibrio</taxon>
    </lineage>
</organism>
<reference evidence="2 4" key="2">
    <citation type="submission" date="2019-11" db="EMBL/GenBank/DDBJ databases">
        <title>Using colonization assays and comparative genomics to discover symbiosis behaviors and factors in Vibrio fischeri.</title>
        <authorList>
            <person name="Bongrand C."/>
            <person name="Moriano-Gutierrez S."/>
            <person name="Arevalo P."/>
            <person name="Mcfall-Ngai M."/>
            <person name="Visick K."/>
            <person name="Polz M.F."/>
            <person name="Ruby E.G."/>
        </authorList>
    </citation>
    <scope>NUCLEOTIDE SEQUENCE [LARGE SCALE GENOMIC DNA]</scope>
    <source>
        <strain evidence="2">Emors.4.1</strain>
        <strain evidence="4">emors.4.1</strain>
    </source>
</reference>
<dbReference type="EMBL" id="WOBN01000033">
    <property type="protein sequence ID" value="MUK51047.1"/>
    <property type="molecule type" value="Genomic_DNA"/>
</dbReference>
<sequence length="88" mass="10267">MKFNRVKEGEFKRLVDNQTITALIAQESNNEHNKFSLFGIDENNQLGYTIRHGRVDELRTWRLDILSAFVKSLGFASIEVYFSKVDKQ</sequence>
<proteinExistence type="predicted"/>
<protein>
    <submittedName>
        <fullName evidence="1">Uncharacterized protein</fullName>
    </submittedName>
</protein>
<name>A0A510ULX2_ALIFS</name>
<dbReference type="Proteomes" id="UP000321787">
    <property type="component" value="Unassembled WGS sequence"/>
</dbReference>
<gene>
    <name evidence="1" type="ORF">AFI02nite_36990</name>
    <name evidence="2" type="ORF">GNP88_18070</name>
</gene>
<evidence type="ECO:0000313" key="1">
    <source>
        <dbReference type="EMBL" id="GEK15663.1"/>
    </source>
</evidence>
<dbReference type="AlphaFoldDB" id="A0A510ULX2"/>
<evidence type="ECO:0000313" key="3">
    <source>
        <dbReference type="Proteomes" id="UP000321787"/>
    </source>
</evidence>
<evidence type="ECO:0000313" key="4">
    <source>
        <dbReference type="Proteomes" id="UP000448038"/>
    </source>
</evidence>